<dbReference type="PANTHER" id="PTHR43235">
    <property type="entry name" value="GLUTAMINE AMIDOTRANSFERASE PB2B2.05-RELATED"/>
    <property type="match status" value="1"/>
</dbReference>
<dbReference type="Gene3D" id="3.40.50.880">
    <property type="match status" value="1"/>
</dbReference>
<keyword evidence="1" id="KW-0315">Glutamine amidotransferase</keyword>
<name>A0A5C6CMY7_9BACT</name>
<dbReference type="EMBL" id="SJPS01000004">
    <property type="protein sequence ID" value="TWU25910.1"/>
    <property type="molecule type" value="Genomic_DNA"/>
</dbReference>
<keyword evidence="2" id="KW-1185">Reference proteome</keyword>
<dbReference type="CDD" id="cd01745">
    <property type="entry name" value="GATase1_2"/>
    <property type="match status" value="1"/>
</dbReference>
<dbReference type="GO" id="GO:0016757">
    <property type="term" value="F:glycosyltransferase activity"/>
    <property type="evidence" value="ECO:0007669"/>
    <property type="project" value="UniProtKB-KW"/>
</dbReference>
<dbReference type="EC" id="2.4.2.-" evidence="1"/>
<comment type="caution">
    <text evidence="1">The sequence shown here is derived from an EMBL/GenBank/DDBJ whole genome shotgun (WGS) entry which is preliminary data.</text>
</comment>
<dbReference type="GO" id="GO:0033969">
    <property type="term" value="F:gamma-glutamyl-gamma-aminobutyrate hydrolase activity"/>
    <property type="evidence" value="ECO:0007669"/>
    <property type="project" value="TreeGrafter"/>
</dbReference>
<dbReference type="Proteomes" id="UP000318437">
    <property type="component" value="Unassembled WGS sequence"/>
</dbReference>
<keyword evidence="1" id="KW-0328">Glycosyltransferase</keyword>
<dbReference type="AlphaFoldDB" id="A0A5C6CMY7"/>
<gene>
    <name evidence="1" type="ORF">Pla144_31240</name>
</gene>
<dbReference type="InterPro" id="IPR044668">
    <property type="entry name" value="PuuD-like"/>
</dbReference>
<protein>
    <submittedName>
        <fullName evidence="1">Putative glutamine amidotransferase</fullName>
        <ecNumber evidence="1">2.4.2.-</ecNumber>
    </submittedName>
</protein>
<proteinExistence type="predicted"/>
<sequence>MAHYASERECEAMTKPVIGMNADFRSAKGETPAYSCVAAGYYDAIINVGGIPVILPPYECVEDIETVLDRLDGVMLVGGADLDPRRDGWMLHPTIQLQDSRRESFDRCMMRLVSERRMPMFGIGAGMQLLNVSQGGNLMLHIPDDRPNALPHKDPLDPAHRHTLELVPGTIMERVYGDGELRVNSMHHMAVDEVAPGFKVSAICPDGIVEAIESTMSDWFAMGTQFHPEASTASALDVRIFEEFILGVAEFQGAVRLVA</sequence>
<organism evidence="1 2">
    <name type="scientific">Bythopirellula polymerisocia</name>
    <dbReference type="NCBI Taxonomy" id="2528003"/>
    <lineage>
        <taxon>Bacteria</taxon>
        <taxon>Pseudomonadati</taxon>
        <taxon>Planctomycetota</taxon>
        <taxon>Planctomycetia</taxon>
        <taxon>Pirellulales</taxon>
        <taxon>Lacipirellulaceae</taxon>
        <taxon>Bythopirellula</taxon>
    </lineage>
</organism>
<dbReference type="GO" id="GO:0006598">
    <property type="term" value="P:polyamine catabolic process"/>
    <property type="evidence" value="ECO:0007669"/>
    <property type="project" value="TreeGrafter"/>
</dbReference>
<dbReference type="InterPro" id="IPR029062">
    <property type="entry name" value="Class_I_gatase-like"/>
</dbReference>
<dbReference type="PROSITE" id="PS51273">
    <property type="entry name" value="GATASE_TYPE_1"/>
    <property type="match status" value="1"/>
</dbReference>
<accession>A0A5C6CMY7</accession>
<dbReference type="GO" id="GO:0005829">
    <property type="term" value="C:cytosol"/>
    <property type="evidence" value="ECO:0007669"/>
    <property type="project" value="TreeGrafter"/>
</dbReference>
<dbReference type="PANTHER" id="PTHR43235:SF1">
    <property type="entry name" value="GLUTAMINE AMIDOTRANSFERASE PB2B2.05-RELATED"/>
    <property type="match status" value="1"/>
</dbReference>
<keyword evidence="1" id="KW-0808">Transferase</keyword>
<evidence type="ECO:0000313" key="2">
    <source>
        <dbReference type="Proteomes" id="UP000318437"/>
    </source>
</evidence>
<evidence type="ECO:0000313" key="1">
    <source>
        <dbReference type="EMBL" id="TWU25910.1"/>
    </source>
</evidence>
<dbReference type="SUPFAM" id="SSF52317">
    <property type="entry name" value="Class I glutamine amidotransferase-like"/>
    <property type="match status" value="1"/>
</dbReference>
<dbReference type="Pfam" id="PF07722">
    <property type="entry name" value="Peptidase_C26"/>
    <property type="match status" value="1"/>
</dbReference>
<reference evidence="1 2" key="1">
    <citation type="submission" date="2019-02" db="EMBL/GenBank/DDBJ databases">
        <title>Deep-cultivation of Planctomycetes and their phenomic and genomic characterization uncovers novel biology.</title>
        <authorList>
            <person name="Wiegand S."/>
            <person name="Jogler M."/>
            <person name="Boedeker C."/>
            <person name="Pinto D."/>
            <person name="Vollmers J."/>
            <person name="Rivas-Marin E."/>
            <person name="Kohn T."/>
            <person name="Peeters S.H."/>
            <person name="Heuer A."/>
            <person name="Rast P."/>
            <person name="Oberbeckmann S."/>
            <person name="Bunk B."/>
            <person name="Jeske O."/>
            <person name="Meyerdierks A."/>
            <person name="Storesund J.E."/>
            <person name="Kallscheuer N."/>
            <person name="Luecker S."/>
            <person name="Lage O.M."/>
            <person name="Pohl T."/>
            <person name="Merkel B.J."/>
            <person name="Hornburger P."/>
            <person name="Mueller R.-W."/>
            <person name="Bruemmer F."/>
            <person name="Labrenz M."/>
            <person name="Spormann A.M."/>
            <person name="Op Den Camp H."/>
            <person name="Overmann J."/>
            <person name="Amann R."/>
            <person name="Jetten M.S.M."/>
            <person name="Mascher T."/>
            <person name="Medema M.H."/>
            <person name="Devos D.P."/>
            <person name="Kaster A.-K."/>
            <person name="Ovreas L."/>
            <person name="Rohde M."/>
            <person name="Galperin M.Y."/>
            <person name="Jogler C."/>
        </authorList>
    </citation>
    <scope>NUCLEOTIDE SEQUENCE [LARGE SCALE GENOMIC DNA]</scope>
    <source>
        <strain evidence="1 2">Pla144</strain>
    </source>
</reference>
<dbReference type="InterPro" id="IPR011697">
    <property type="entry name" value="Peptidase_C26"/>
</dbReference>